<dbReference type="PANTHER" id="PTHR43520:SF8">
    <property type="entry name" value="P-TYPE CU(+) TRANSPORTER"/>
    <property type="match status" value="1"/>
</dbReference>
<evidence type="ECO:0000313" key="13">
    <source>
        <dbReference type="Proteomes" id="UP001171945"/>
    </source>
</evidence>
<dbReference type="InterPro" id="IPR059000">
    <property type="entry name" value="ATPase_P-type_domA"/>
</dbReference>
<protein>
    <submittedName>
        <fullName evidence="12">Heavy metal translocating P-type ATPase</fullName>
    </submittedName>
</protein>
<sequence>IIPGYLIYPPLLLIGIFPLLYITLCRFKSAYTALFIDKRLRIDVVDSLWLTVALAKGYYFWVALGLSFYFFSEKILAETEDSSRKNLINIFAEQPRSVWILINGIEIEKSFEQLQVGDIIVVHASEIIPVDGIIRKGIASIDQHRLTGEAQPAEKIVGDSVFASTLVQSGKLHIQVEKTGQETVVAQIGKILSKMSNFTLSIQIRGKELTDKSTLPTLVLSSIALPLVGSNGALALLGNYPGANLRLIAPMTLLNFLKVASQHGILIKDGRSLELMSKIDTIVFDKTGTLTLEQPKVCKVHLCNLLSESELLSYAATAEYRQTHPVAQAILAVAIERQLLLQIPQQAHYEVGYGIKVQLPNKLLCVGSDRFMQMEGISIPEHIQAIHKHCHELGNSLIMVAIDDELAGAIELEAKLRPETKKVIKQLQQRGLALYIISGDQEGPTRKLANQLGIQNYFANTLPEKKAQLIEKLQQDGKNICFVGDGINDSIALTQADVSVSLSGASTIATDTAQIVLMDANLERLIDLLQITQALDENMKTNIIFSVIPGVLGIGSVFLFHLGFMTSVVLSMLGLFTGVTNTMRPIRLFHHMNSENSGDTIAASQGSR</sequence>
<evidence type="ECO:0000256" key="9">
    <source>
        <dbReference type="ARBA" id="ARBA00023136"/>
    </source>
</evidence>
<feature type="domain" description="P-type ATPase A" evidence="11">
    <location>
        <begin position="94"/>
        <end position="190"/>
    </location>
</feature>
<keyword evidence="5 10" id="KW-0547">Nucleotide-binding</keyword>
<dbReference type="Gene3D" id="3.40.50.1000">
    <property type="entry name" value="HAD superfamily/HAD-like"/>
    <property type="match status" value="1"/>
</dbReference>
<dbReference type="InterPro" id="IPR044492">
    <property type="entry name" value="P_typ_ATPase_HD_dom"/>
</dbReference>
<evidence type="ECO:0000256" key="8">
    <source>
        <dbReference type="ARBA" id="ARBA00022989"/>
    </source>
</evidence>
<evidence type="ECO:0000259" key="11">
    <source>
        <dbReference type="Pfam" id="PF00122"/>
    </source>
</evidence>
<dbReference type="InterPro" id="IPR036412">
    <property type="entry name" value="HAD-like_sf"/>
</dbReference>
<comment type="subcellular location">
    <subcellularLocation>
        <location evidence="10">Cell membrane</location>
    </subcellularLocation>
    <subcellularLocation>
        <location evidence="1">Endomembrane system</location>
        <topology evidence="1">Multi-pass membrane protein</topology>
    </subcellularLocation>
</comment>
<reference evidence="12" key="1">
    <citation type="submission" date="2023-06" db="EMBL/GenBank/DDBJ databases">
        <title>Uncultivated large filamentous bacteria from sulfidic sediments reveal new species and different genomic features in energy metabolism and defense.</title>
        <authorList>
            <person name="Fonseca A."/>
        </authorList>
    </citation>
    <scope>NUCLEOTIDE SEQUENCE</scope>
    <source>
        <strain evidence="12">HSG4</strain>
    </source>
</reference>
<dbReference type="InterPro" id="IPR018303">
    <property type="entry name" value="ATPase_P-typ_P_site"/>
</dbReference>
<dbReference type="SFLD" id="SFLDG00002">
    <property type="entry name" value="C1.7:_P-type_atpase_like"/>
    <property type="match status" value="1"/>
</dbReference>
<keyword evidence="8 10" id="KW-1133">Transmembrane helix</keyword>
<comment type="caution">
    <text evidence="10">Lacks conserved residue(s) required for the propagation of feature annotation.</text>
</comment>
<keyword evidence="10" id="KW-1003">Cell membrane</keyword>
<gene>
    <name evidence="12" type="ORF">QUF54_03110</name>
</gene>
<keyword evidence="9 10" id="KW-0472">Membrane</keyword>
<dbReference type="Pfam" id="PF00122">
    <property type="entry name" value="E1-E2_ATPase"/>
    <property type="match status" value="1"/>
</dbReference>
<evidence type="ECO:0000256" key="4">
    <source>
        <dbReference type="ARBA" id="ARBA00022723"/>
    </source>
</evidence>
<feature type="transmembrane region" description="Helical" evidence="10">
    <location>
        <begin position="6"/>
        <end position="27"/>
    </location>
</feature>
<evidence type="ECO:0000313" key="12">
    <source>
        <dbReference type="EMBL" id="MDM8562322.1"/>
    </source>
</evidence>
<dbReference type="Gene3D" id="2.70.150.10">
    <property type="entry name" value="Calcium-transporting ATPase, cytoplasmic transduction domain A"/>
    <property type="match status" value="1"/>
</dbReference>
<dbReference type="InterPro" id="IPR027256">
    <property type="entry name" value="P-typ_ATPase_IB"/>
</dbReference>
<evidence type="ECO:0000256" key="7">
    <source>
        <dbReference type="ARBA" id="ARBA00022967"/>
    </source>
</evidence>
<evidence type="ECO:0000256" key="1">
    <source>
        <dbReference type="ARBA" id="ARBA00004127"/>
    </source>
</evidence>
<keyword evidence="6 10" id="KW-0067">ATP-binding</keyword>
<organism evidence="12 13">
    <name type="scientific">Candidatus Marithioploca araucensis</name>
    <dbReference type="NCBI Taxonomy" id="70273"/>
    <lineage>
        <taxon>Bacteria</taxon>
        <taxon>Pseudomonadati</taxon>
        <taxon>Pseudomonadota</taxon>
        <taxon>Gammaproteobacteria</taxon>
        <taxon>Thiotrichales</taxon>
        <taxon>Thiotrichaceae</taxon>
        <taxon>Candidatus Marithioploca</taxon>
    </lineage>
</organism>
<dbReference type="InterPro" id="IPR008250">
    <property type="entry name" value="ATPase_P-typ_transduc_dom_A_sf"/>
</dbReference>
<evidence type="ECO:0000256" key="3">
    <source>
        <dbReference type="ARBA" id="ARBA00022692"/>
    </source>
</evidence>
<feature type="non-terminal residue" evidence="12">
    <location>
        <position position="1"/>
    </location>
</feature>
<dbReference type="Gene3D" id="3.40.1110.10">
    <property type="entry name" value="Calcium-transporting ATPase, cytoplasmic domain N"/>
    <property type="match status" value="1"/>
</dbReference>
<dbReference type="Pfam" id="PF00702">
    <property type="entry name" value="Hydrolase"/>
    <property type="match status" value="1"/>
</dbReference>
<comment type="caution">
    <text evidence="12">The sequence shown here is derived from an EMBL/GenBank/DDBJ whole genome shotgun (WGS) entry which is preliminary data.</text>
</comment>
<keyword evidence="3 10" id="KW-0812">Transmembrane</keyword>
<dbReference type="PANTHER" id="PTHR43520">
    <property type="entry name" value="ATP7, ISOFORM B"/>
    <property type="match status" value="1"/>
</dbReference>
<dbReference type="SFLD" id="SFLDS00003">
    <property type="entry name" value="Haloacid_Dehalogenase"/>
    <property type="match status" value="1"/>
</dbReference>
<dbReference type="SFLD" id="SFLDF00027">
    <property type="entry name" value="p-type_atpase"/>
    <property type="match status" value="1"/>
</dbReference>
<dbReference type="NCBIfam" id="TIGR01494">
    <property type="entry name" value="ATPase_P-type"/>
    <property type="match status" value="1"/>
</dbReference>
<dbReference type="EMBL" id="JAUCGM010000116">
    <property type="protein sequence ID" value="MDM8562322.1"/>
    <property type="molecule type" value="Genomic_DNA"/>
</dbReference>
<dbReference type="PROSITE" id="PS01229">
    <property type="entry name" value="COF_2"/>
    <property type="match status" value="1"/>
</dbReference>
<dbReference type="InterPro" id="IPR023299">
    <property type="entry name" value="ATPase_P-typ_cyto_dom_N"/>
</dbReference>
<keyword evidence="4 10" id="KW-0479">Metal-binding</keyword>
<evidence type="ECO:0000256" key="5">
    <source>
        <dbReference type="ARBA" id="ARBA00022741"/>
    </source>
</evidence>
<evidence type="ECO:0000256" key="10">
    <source>
        <dbReference type="RuleBase" id="RU362081"/>
    </source>
</evidence>
<dbReference type="PROSITE" id="PS00154">
    <property type="entry name" value="ATPASE_E1_E2"/>
    <property type="match status" value="1"/>
</dbReference>
<name>A0ABT7VRN6_9GAMM</name>
<dbReference type="SUPFAM" id="SSF81653">
    <property type="entry name" value="Calcium ATPase, transduction domain A"/>
    <property type="match status" value="1"/>
</dbReference>
<evidence type="ECO:0000256" key="2">
    <source>
        <dbReference type="ARBA" id="ARBA00006024"/>
    </source>
</evidence>
<keyword evidence="7" id="KW-1278">Translocase</keyword>
<dbReference type="InterPro" id="IPR001757">
    <property type="entry name" value="P_typ_ATPase"/>
</dbReference>
<accession>A0ABT7VRN6</accession>
<dbReference type="SUPFAM" id="SSF56784">
    <property type="entry name" value="HAD-like"/>
    <property type="match status" value="1"/>
</dbReference>
<evidence type="ECO:0000256" key="6">
    <source>
        <dbReference type="ARBA" id="ARBA00022840"/>
    </source>
</evidence>
<dbReference type="NCBIfam" id="TIGR01525">
    <property type="entry name" value="ATPase-IB_hvy"/>
    <property type="match status" value="1"/>
</dbReference>
<dbReference type="Proteomes" id="UP001171945">
    <property type="component" value="Unassembled WGS sequence"/>
</dbReference>
<dbReference type="PRINTS" id="PR00119">
    <property type="entry name" value="CATATPASE"/>
</dbReference>
<feature type="transmembrane region" description="Helical" evidence="10">
    <location>
        <begin position="48"/>
        <end position="71"/>
    </location>
</feature>
<comment type="similarity">
    <text evidence="2 10">Belongs to the cation transport ATPase (P-type) (TC 3.A.3) family. Type IB subfamily.</text>
</comment>
<proteinExistence type="inferred from homology"/>
<feature type="transmembrane region" description="Helical" evidence="10">
    <location>
        <begin position="543"/>
        <end position="576"/>
    </location>
</feature>
<dbReference type="InterPro" id="IPR023214">
    <property type="entry name" value="HAD_sf"/>
</dbReference>
<keyword evidence="13" id="KW-1185">Reference proteome</keyword>